<dbReference type="AlphaFoldDB" id="A0A3S8RMW4"/>
<feature type="domain" description="MobA-like NTP transferase" evidence="3">
    <location>
        <begin position="67"/>
        <end position="168"/>
    </location>
</feature>
<sequence length="581" mass="68151">MFSKFYIIRTLLEQEISSQRELSKHTNFSLGKVNSLLNDCINRGYVNNFKITQEGLRFLEEYEVDNAIIIAAGFGSRFVPYTYDTPKGLMEVHGERMVERLIKQLQEVGIKKIYVAVGYLKEKFEYLVLKYGVELIHNPDYHRFNNISTLYHAQDVMKNTLIMPSDIYITENMFHKYEYKSWYATTYFEGETDEWTVHTAPNGLITDMEIGGKDVVGLYGPTFFDAKTSKEIIEAVNRDIKIAGKEQYYWENCWLDRINKIQIFSNEVKRDSIFEFESIEELRVYDPSYLTETKNEMITIICDVFDVSSQDISGIESMKKGMTNDSFIFRVNNKSYVFRAPGKGTEQLINRRQEAEVYQTINPLKISDKLYYINPHNGYKISRYYEHCESINHDDIPQAFKILRTLHTSGISVDHTFDLEERIAYYMMLCKDSNAILFDDINEVSKLIEEEIEYLKQLDRPKVLCHIDPVESNFVKLYDGSLRLLDWEYAGMSDPILDIAMHAIYSGHQETRILELIEIYLERKPTKQETKILYMYVSLSGYLWALWAQFKQARGESFGSYALDQYHYAHKYARLALAMED</sequence>
<protein>
    <submittedName>
        <fullName evidence="4">Winged helix-turn-helix transcriptional regulator</fullName>
    </submittedName>
</protein>
<dbReference type="GO" id="GO:0016779">
    <property type="term" value="F:nucleotidyltransferase activity"/>
    <property type="evidence" value="ECO:0007669"/>
    <property type="project" value="UniProtKB-KW"/>
</dbReference>
<dbReference type="SUPFAM" id="SSF56112">
    <property type="entry name" value="Protein kinase-like (PK-like)"/>
    <property type="match status" value="1"/>
</dbReference>
<dbReference type="Gene3D" id="3.90.550.10">
    <property type="entry name" value="Spore Coat Polysaccharide Biosynthesis Protein SpsA, Chain A"/>
    <property type="match status" value="1"/>
</dbReference>
<proteinExistence type="predicted"/>
<evidence type="ECO:0000313" key="4">
    <source>
        <dbReference type="EMBL" id="AZK44325.1"/>
    </source>
</evidence>
<dbReference type="PANTHER" id="PTHR43584">
    <property type="entry name" value="NUCLEOTIDYL TRANSFERASE"/>
    <property type="match status" value="1"/>
</dbReference>
<accession>A0A3S8RMW4</accession>
<keyword evidence="5" id="KW-1185">Reference proteome</keyword>
<dbReference type="InterPro" id="IPR011009">
    <property type="entry name" value="Kinase-like_dom_sf"/>
</dbReference>
<dbReference type="PANTHER" id="PTHR43584:SF5">
    <property type="entry name" value="PROTEIN LICC"/>
    <property type="match status" value="1"/>
</dbReference>
<gene>
    <name evidence="4" type="ORF">EEI45_05825</name>
</gene>
<dbReference type="KEGG" id="eri:EEI45_05825"/>
<dbReference type="EMBL" id="CP034234">
    <property type="protein sequence ID" value="AZK44325.1"/>
    <property type="molecule type" value="Genomic_DNA"/>
</dbReference>
<keyword evidence="1" id="KW-0808">Transferase</keyword>
<dbReference type="Proteomes" id="UP000278804">
    <property type="component" value="Chromosome"/>
</dbReference>
<dbReference type="Gene3D" id="3.90.1200.10">
    <property type="match status" value="1"/>
</dbReference>
<dbReference type="InterPro" id="IPR050065">
    <property type="entry name" value="GlmU-like"/>
</dbReference>
<dbReference type="RefSeq" id="WP_125164499.1">
    <property type="nucleotide sequence ID" value="NZ_CP034234.1"/>
</dbReference>
<dbReference type="Pfam" id="PF12804">
    <property type="entry name" value="NTP_transf_3"/>
    <property type="match status" value="1"/>
</dbReference>
<evidence type="ECO:0000256" key="1">
    <source>
        <dbReference type="ARBA" id="ARBA00022679"/>
    </source>
</evidence>
<dbReference type="InterPro" id="IPR029044">
    <property type="entry name" value="Nucleotide-diphossugar_trans"/>
</dbReference>
<keyword evidence="2" id="KW-0548">Nucleotidyltransferase</keyword>
<dbReference type="InterPro" id="IPR025877">
    <property type="entry name" value="MobA-like_NTP_Trfase"/>
</dbReference>
<dbReference type="CDD" id="cd02523">
    <property type="entry name" value="PC_cytidylyltransferase"/>
    <property type="match status" value="1"/>
</dbReference>
<evidence type="ECO:0000259" key="3">
    <source>
        <dbReference type="Pfam" id="PF12804"/>
    </source>
</evidence>
<dbReference type="Gene3D" id="3.30.200.20">
    <property type="entry name" value="Phosphorylase Kinase, domain 1"/>
    <property type="match status" value="1"/>
</dbReference>
<evidence type="ECO:0000313" key="5">
    <source>
        <dbReference type="Proteomes" id="UP000278804"/>
    </source>
</evidence>
<dbReference type="Pfam" id="PF01633">
    <property type="entry name" value="Choline_kinase"/>
    <property type="match status" value="1"/>
</dbReference>
<name>A0A3S8RMW4_9FIRM</name>
<reference evidence="4 5" key="1">
    <citation type="journal article" date="2020" name="Int. J. Syst. Evol. Microbiol.">
        <title>Description of Erysipelothrix piscisicarius sp. nov., an emergent fish pathogen, and assessment of virulence using a tiger barb (Puntigrus tetrazona) infection model.</title>
        <authorList>
            <person name="Pomaranski E.K."/>
            <person name="Griffin M.J."/>
            <person name="Camus A.C."/>
            <person name="Armwood A.R."/>
            <person name="Shelley J."/>
            <person name="Waldbieser G.C."/>
            <person name="LaFrentz B.R."/>
            <person name="Garcia J.C."/>
            <person name="Yanong R."/>
            <person name="Soto E."/>
        </authorList>
    </citation>
    <scope>NUCLEOTIDE SEQUENCE [LARGE SCALE GENOMIC DNA]</scope>
    <source>
        <strain evidence="4 5">15TAL0474</strain>
    </source>
</reference>
<dbReference type="CDD" id="cd05151">
    <property type="entry name" value="ChoK-like"/>
    <property type="match status" value="1"/>
</dbReference>
<organism evidence="4 5">
    <name type="scientific">Erysipelothrix piscisicarius</name>
    <dbReference type="NCBI Taxonomy" id="2485784"/>
    <lineage>
        <taxon>Bacteria</taxon>
        <taxon>Bacillati</taxon>
        <taxon>Bacillota</taxon>
        <taxon>Erysipelotrichia</taxon>
        <taxon>Erysipelotrichales</taxon>
        <taxon>Erysipelotrichaceae</taxon>
        <taxon>Erysipelothrix</taxon>
    </lineage>
</organism>
<dbReference type="SUPFAM" id="SSF53448">
    <property type="entry name" value="Nucleotide-diphospho-sugar transferases"/>
    <property type="match status" value="1"/>
</dbReference>
<evidence type="ECO:0000256" key="2">
    <source>
        <dbReference type="ARBA" id="ARBA00022695"/>
    </source>
</evidence>